<dbReference type="GO" id="GO:0009253">
    <property type="term" value="P:peptidoglycan catabolic process"/>
    <property type="evidence" value="ECO:0007669"/>
    <property type="project" value="TreeGrafter"/>
</dbReference>
<dbReference type="InterPro" id="IPR011757">
    <property type="entry name" value="Lytic_transglycosylase_MltB"/>
</dbReference>
<dbReference type="EMBL" id="GL883916">
    <property type="protein sequence ID" value="EGI14307.1"/>
    <property type="molecule type" value="Genomic_DNA"/>
</dbReference>
<accession>F4T427</accession>
<reference evidence="3 4" key="1">
    <citation type="submission" date="2010-01" db="EMBL/GenBank/DDBJ databases">
        <title>The Genome Sequence of Escherichia coli M605.</title>
        <authorList>
            <consortium name="The Broad Institute Genome Sequencing Platform"/>
            <consortium name="The Broad Institute Genome Sequencing Center for Infectious Disease"/>
            <person name="Feldgarden M."/>
            <person name="Gordon D.M."/>
            <person name="Johnson J.R."/>
            <person name="Johnston B.D."/>
            <person name="Young S."/>
            <person name="Zeng Q."/>
            <person name="Koehrsen M."/>
            <person name="Alvarado L."/>
            <person name="Berlin A.M."/>
            <person name="Borenstein D."/>
            <person name="Chapman S.B."/>
            <person name="Chen Z."/>
            <person name="Engels R."/>
            <person name="Freedman E."/>
            <person name="Gellesch M."/>
            <person name="Goldberg J."/>
            <person name="Griggs A."/>
            <person name="Gujja S."/>
            <person name="Heilman E.R."/>
            <person name="Heiman D.I."/>
            <person name="Hepburn T.A."/>
            <person name="Howarth C."/>
            <person name="Jen D."/>
            <person name="Larson L."/>
            <person name="Lewis B."/>
            <person name="Mehta T."/>
            <person name="Park D."/>
            <person name="Pearson M."/>
            <person name="Richards J."/>
            <person name="Roberts A."/>
            <person name="Saif S."/>
            <person name="Shea T.D."/>
            <person name="Shenoy N."/>
            <person name="Sisk P."/>
            <person name="Stolte C."/>
            <person name="Sykes S.N."/>
            <person name="Walk T."/>
            <person name="White J."/>
            <person name="Yandava C."/>
            <person name="Haas B."/>
            <person name="Henn M.R."/>
            <person name="Nusbaum C."/>
            <person name="Birren B."/>
        </authorList>
    </citation>
    <scope>NUCLEOTIDE SEQUENCE [LARGE SCALE GENOMIC DNA]</scope>
    <source>
        <strain evidence="3 4">M605</strain>
    </source>
</reference>
<feature type="active site" evidence="1">
    <location>
        <position position="207"/>
    </location>
</feature>
<dbReference type="PANTHER" id="PTHR30163:SF9">
    <property type="entry name" value="MEMBRANE-BOUND LYTIC MUREIN TRANSGLYCOSYLASE B"/>
    <property type="match status" value="1"/>
</dbReference>
<dbReference type="CDD" id="cd13399">
    <property type="entry name" value="Slt35-like"/>
    <property type="match status" value="1"/>
</dbReference>
<dbReference type="InterPro" id="IPR023346">
    <property type="entry name" value="Lysozyme-like_dom_sf"/>
</dbReference>
<organism evidence="3 4">
    <name type="scientific">Escherichia coli M605</name>
    <dbReference type="NCBI Taxonomy" id="656417"/>
    <lineage>
        <taxon>Bacteria</taxon>
        <taxon>Pseudomonadati</taxon>
        <taxon>Pseudomonadota</taxon>
        <taxon>Gammaproteobacteria</taxon>
        <taxon>Enterobacterales</taxon>
        <taxon>Enterobacteriaceae</taxon>
        <taxon>Escherichia</taxon>
    </lineage>
</organism>
<dbReference type="HOGENOM" id="CLU_035402_1_0_6"/>
<name>F4T427_ECOLX</name>
<gene>
    <name evidence="3" type="ORF">ECIG_01252</name>
</gene>
<dbReference type="SUPFAM" id="SSF53955">
    <property type="entry name" value="Lysozyme-like"/>
    <property type="match status" value="1"/>
</dbReference>
<dbReference type="AlphaFoldDB" id="F4T427"/>
<feature type="domain" description="Transglycosylase SLT" evidence="2">
    <location>
        <begin position="102"/>
        <end position="398"/>
    </location>
</feature>
<evidence type="ECO:0000313" key="4">
    <source>
        <dbReference type="Proteomes" id="UP000004710"/>
    </source>
</evidence>
<evidence type="ECO:0000259" key="2">
    <source>
        <dbReference type="Pfam" id="PF13406"/>
    </source>
</evidence>
<sequence length="406" mass="45435">MYKEGSEENELSYVKSVSGSDYRFLVRGGMLYHTCPWLNLLNGPLMFKRRYVTLLPLFVLLAACSSKPKPTETETTTGTPSGGFLLEPQHNVMQMGGDFANNPNAQQFIDKMVNKHGFDRQQLQEILSQAKRLDSVLRLMDNQAPTTSVKPPSGPNGAWLRYRKKFITPDNVQNGVVFWNQYEDALNRAWQVYGVPPEIIVGIIGVETRWGRVMGKTRILDALATLSFNYPRRAEYFSGELETFLLMARDEQDDPLNLKGSFAGAMGYGQFMPSSYKQYAVDFSGDGHINLWDPVDAIGSVANYFKAHGWVKGDQVAVMANGQAPGLPNGFKTRYSISQLAAAGLTPQQPLGNHQQASLLRLDVGTGYQYWYGLPNFYTITRYNHSTHYAMAVWQLGQAVALARVQ</sequence>
<dbReference type="FunFam" id="1.10.8.350:FF:000001">
    <property type="entry name" value="Lytic murein transglycosylase B"/>
    <property type="match status" value="1"/>
</dbReference>
<dbReference type="Pfam" id="PF13406">
    <property type="entry name" value="SLT_2"/>
    <property type="match status" value="1"/>
</dbReference>
<dbReference type="GO" id="GO:0008933">
    <property type="term" value="F:peptidoglycan lytic transglycosylase activity"/>
    <property type="evidence" value="ECO:0007669"/>
    <property type="project" value="TreeGrafter"/>
</dbReference>
<evidence type="ECO:0000313" key="3">
    <source>
        <dbReference type="EMBL" id="EGI14307.1"/>
    </source>
</evidence>
<dbReference type="InterPro" id="IPR043426">
    <property type="entry name" value="MltB-like"/>
</dbReference>
<dbReference type="Gene3D" id="1.10.530.10">
    <property type="match status" value="1"/>
</dbReference>
<dbReference type="InterPro" id="IPR031304">
    <property type="entry name" value="SLT_2"/>
</dbReference>
<proteinExistence type="predicted"/>
<dbReference type="NCBIfam" id="TIGR02282">
    <property type="entry name" value="MltB"/>
    <property type="match status" value="1"/>
</dbReference>
<protein>
    <submittedName>
        <fullName evidence="3">Lytic murein transglycosylase B</fullName>
    </submittedName>
</protein>
<dbReference type="Proteomes" id="UP000004710">
    <property type="component" value="Unassembled WGS sequence"/>
</dbReference>
<dbReference type="PANTHER" id="PTHR30163">
    <property type="entry name" value="MEMBRANE-BOUND LYTIC MUREIN TRANSGLYCOSYLASE B"/>
    <property type="match status" value="1"/>
</dbReference>
<dbReference type="Gene3D" id="1.10.8.350">
    <property type="entry name" value="Bacterial muramidase"/>
    <property type="match status" value="1"/>
</dbReference>
<dbReference type="NCBIfam" id="NF008029">
    <property type="entry name" value="PRK10760.1"/>
    <property type="match status" value="1"/>
</dbReference>
<evidence type="ECO:0000256" key="1">
    <source>
        <dbReference type="PIRSR" id="PIRSR611757-1"/>
    </source>
</evidence>